<dbReference type="RefSeq" id="XP_067803615.1">
    <property type="nucleotide sequence ID" value="XM_067947051.1"/>
</dbReference>
<dbReference type="EMBL" id="JALLKP010000002">
    <property type="protein sequence ID" value="KAK2196773.1"/>
    <property type="molecule type" value="Genomic_DNA"/>
</dbReference>
<evidence type="ECO:0000313" key="3">
    <source>
        <dbReference type="Proteomes" id="UP001214638"/>
    </source>
</evidence>
<gene>
    <name evidence="2" type="ORF">BdWA1_002022</name>
</gene>
<accession>A0AAD9PL13</accession>
<dbReference type="GeneID" id="94336320"/>
<comment type="caution">
    <text evidence="2">The sequence shown here is derived from an EMBL/GenBank/DDBJ whole genome shotgun (WGS) entry which is preliminary data.</text>
</comment>
<name>A0AAD9PL13_9APIC</name>
<evidence type="ECO:0000313" key="2">
    <source>
        <dbReference type="EMBL" id="KAK2196773.1"/>
    </source>
</evidence>
<evidence type="ECO:0000256" key="1">
    <source>
        <dbReference type="SAM" id="MobiDB-lite"/>
    </source>
</evidence>
<feature type="region of interest" description="Disordered" evidence="1">
    <location>
        <begin position="205"/>
        <end position="224"/>
    </location>
</feature>
<dbReference type="Proteomes" id="UP001214638">
    <property type="component" value="Unassembled WGS sequence"/>
</dbReference>
<protein>
    <submittedName>
        <fullName evidence="2">Uncharacterized protein</fullName>
    </submittedName>
</protein>
<dbReference type="AlphaFoldDB" id="A0AAD9PL13"/>
<proteinExistence type="predicted"/>
<sequence>MEQGADFDALFSLDIYGEAYKGPNATLKPVEESIDIDETNLNVKSSAVSGGLNVQEPYKVLKFPINKKPLHLYTCKQKLSPDDAELCSSLIRNIRQFVYNAIQQESFCASYKVETTAATPETQALESRSPQTCSKTTSDDVDAVSNVSDSDSLVSLDLDDSFTLDSGEKKPTGEAEYINLELLQNSLTQTLREIEHLKMSSNGAPILRQSRMGPDGSGGKQISSTRRYYSNYGMVLGDDDVENRPRNPHVVFLSHLYRRKRNICYYCGFIRCARSSSSVNNCEYRSCQKCANIHRGGGACRSNPMVVDYFLEDNNWRNVRRNPWKTQPDYIKRFLRCFYCGAHGDSNFKCQGLSCPNGASTLNYRCLEYLKPKQIESIAKKNRHHFPHLYSHTHTFH</sequence>
<keyword evidence="3" id="KW-1185">Reference proteome</keyword>
<organism evidence="2 3">
    <name type="scientific">Babesia duncani</name>
    <dbReference type="NCBI Taxonomy" id="323732"/>
    <lineage>
        <taxon>Eukaryota</taxon>
        <taxon>Sar</taxon>
        <taxon>Alveolata</taxon>
        <taxon>Apicomplexa</taxon>
        <taxon>Aconoidasida</taxon>
        <taxon>Piroplasmida</taxon>
        <taxon>Babesiidae</taxon>
        <taxon>Babesia</taxon>
    </lineage>
</organism>
<reference evidence="2" key="1">
    <citation type="journal article" date="2023" name="Nat. Microbiol.">
        <title>Babesia duncani multi-omics identifies virulence factors and drug targets.</title>
        <authorList>
            <person name="Singh P."/>
            <person name="Lonardi S."/>
            <person name="Liang Q."/>
            <person name="Vydyam P."/>
            <person name="Khabirova E."/>
            <person name="Fang T."/>
            <person name="Gihaz S."/>
            <person name="Thekkiniath J."/>
            <person name="Munshi M."/>
            <person name="Abel S."/>
            <person name="Ciampossin L."/>
            <person name="Batugedara G."/>
            <person name="Gupta M."/>
            <person name="Lu X.M."/>
            <person name="Lenz T."/>
            <person name="Chakravarty S."/>
            <person name="Cornillot E."/>
            <person name="Hu Y."/>
            <person name="Ma W."/>
            <person name="Gonzalez L.M."/>
            <person name="Sanchez S."/>
            <person name="Estrada K."/>
            <person name="Sanchez-Flores A."/>
            <person name="Montero E."/>
            <person name="Harb O.S."/>
            <person name="Le Roch K.G."/>
            <person name="Mamoun C.B."/>
        </authorList>
    </citation>
    <scope>NUCLEOTIDE SEQUENCE</scope>
    <source>
        <strain evidence="2">WA1</strain>
    </source>
</reference>
<dbReference type="KEGG" id="bdw:94336320"/>